<feature type="signal peptide" evidence="2">
    <location>
        <begin position="1"/>
        <end position="37"/>
    </location>
</feature>
<proteinExistence type="predicted"/>
<comment type="caution">
    <text evidence="3">The sequence shown here is derived from an EMBL/GenBank/DDBJ whole genome shotgun (WGS) entry which is preliminary data.</text>
</comment>
<dbReference type="InterPro" id="IPR006311">
    <property type="entry name" value="TAT_signal"/>
</dbReference>
<protein>
    <submittedName>
        <fullName evidence="3">TRAP transporter substrate-binding protein</fullName>
    </submittedName>
</protein>
<dbReference type="InterPro" id="IPR018389">
    <property type="entry name" value="DctP_fam"/>
</dbReference>
<evidence type="ECO:0000313" key="3">
    <source>
        <dbReference type="EMBL" id="MFC3230445.1"/>
    </source>
</evidence>
<dbReference type="InterPro" id="IPR038404">
    <property type="entry name" value="TRAP_DctP_sf"/>
</dbReference>
<dbReference type="NCBIfam" id="NF037995">
    <property type="entry name" value="TRAP_S1"/>
    <property type="match status" value="1"/>
</dbReference>
<dbReference type="Gene3D" id="3.40.190.170">
    <property type="entry name" value="Bacterial extracellular solute-binding protein, family 7"/>
    <property type="match status" value="1"/>
</dbReference>
<dbReference type="CDD" id="cd13665">
    <property type="entry name" value="PBP2_TRAP_Dctp3_4"/>
    <property type="match status" value="1"/>
</dbReference>
<dbReference type="PANTHER" id="PTHR33376:SF15">
    <property type="entry name" value="BLL6794 PROTEIN"/>
    <property type="match status" value="1"/>
</dbReference>
<name>A0ABV7L7X7_9PROT</name>
<gene>
    <name evidence="3" type="ORF">ACFOGJ_24570</name>
</gene>
<dbReference type="Pfam" id="PF03480">
    <property type="entry name" value="DctP"/>
    <property type="match status" value="1"/>
</dbReference>
<evidence type="ECO:0000313" key="4">
    <source>
        <dbReference type="Proteomes" id="UP001595528"/>
    </source>
</evidence>
<keyword evidence="4" id="KW-1185">Reference proteome</keyword>
<keyword evidence="1 2" id="KW-0732">Signal</keyword>
<reference evidence="4" key="1">
    <citation type="journal article" date="2019" name="Int. J. Syst. Evol. Microbiol.">
        <title>The Global Catalogue of Microorganisms (GCM) 10K type strain sequencing project: providing services to taxonomists for standard genome sequencing and annotation.</title>
        <authorList>
            <consortium name="The Broad Institute Genomics Platform"/>
            <consortium name="The Broad Institute Genome Sequencing Center for Infectious Disease"/>
            <person name="Wu L."/>
            <person name="Ma J."/>
        </authorList>
    </citation>
    <scope>NUCLEOTIDE SEQUENCE [LARGE SCALE GENOMIC DNA]</scope>
    <source>
        <strain evidence="4">KCTC 42964</strain>
    </source>
</reference>
<dbReference type="EMBL" id="JBHRTR010000046">
    <property type="protein sequence ID" value="MFC3230445.1"/>
    <property type="molecule type" value="Genomic_DNA"/>
</dbReference>
<accession>A0ABV7L7X7</accession>
<evidence type="ECO:0000256" key="2">
    <source>
        <dbReference type="SAM" id="SignalP"/>
    </source>
</evidence>
<dbReference type="PROSITE" id="PS51318">
    <property type="entry name" value="TAT"/>
    <property type="match status" value="1"/>
</dbReference>
<sequence length="357" mass="38309">MTSFATFRGIGRRTVLAGMAVALPAALALGLSGPAKAAETLTLSSWVPPSHPLTADLLVPWGEAVEKATDGRVKANVLPKAPVKPPQTFDAVKNGVMDVSFVVHGYTPGRFLLTKSAEFPFFGNDAVATSIAYQRMFEKYMADAGEHDGVKVLSVFTHGPGTMFNTTREIDDLSDFDGLKIRVGGGVVNDITKAMGVTSLLKPAPESFELLKNGVVEGVFFPPESVKSFNLQDMIKFATKVPGGLYNTSFVMIMNQAKFDGLPKEDQDAIMSVSGEALARLAGEAWNKADKASWALMDEKGIKVTTANDAFVGEIRGKVDPLQKAWADEVKAKYGLDGMKIVSEMQAEAKKLHESGM</sequence>
<evidence type="ECO:0000256" key="1">
    <source>
        <dbReference type="ARBA" id="ARBA00022729"/>
    </source>
</evidence>
<dbReference type="PANTHER" id="PTHR33376">
    <property type="match status" value="1"/>
</dbReference>
<feature type="chain" id="PRO_5045691295" evidence="2">
    <location>
        <begin position="38"/>
        <end position="357"/>
    </location>
</feature>
<dbReference type="RefSeq" id="WP_379905620.1">
    <property type="nucleotide sequence ID" value="NZ_JBHRTR010000046.1"/>
</dbReference>
<organism evidence="3 4">
    <name type="scientific">Marinibaculum pumilum</name>
    <dbReference type="NCBI Taxonomy" id="1766165"/>
    <lineage>
        <taxon>Bacteria</taxon>
        <taxon>Pseudomonadati</taxon>
        <taxon>Pseudomonadota</taxon>
        <taxon>Alphaproteobacteria</taxon>
        <taxon>Rhodospirillales</taxon>
        <taxon>Rhodospirillaceae</taxon>
        <taxon>Marinibaculum</taxon>
    </lineage>
</organism>
<dbReference type="Proteomes" id="UP001595528">
    <property type="component" value="Unassembled WGS sequence"/>
</dbReference>